<feature type="transmembrane region" description="Helical" evidence="7">
    <location>
        <begin position="261"/>
        <end position="287"/>
    </location>
</feature>
<dbReference type="FunFam" id="2.60.40.10:FF:000088">
    <property type="entry name" value="Butyrophilin subfamily 1 member A1"/>
    <property type="match status" value="1"/>
</dbReference>
<dbReference type="PANTHER" id="PTHR24100:SF149">
    <property type="entry name" value="BG-LIKE ANTIGEN 1-RELATED"/>
    <property type="match status" value="1"/>
</dbReference>
<evidence type="ECO:0000256" key="1">
    <source>
        <dbReference type="ARBA" id="ARBA00004370"/>
    </source>
</evidence>
<dbReference type="Proteomes" id="UP000515159">
    <property type="component" value="Chromosome 16"/>
</dbReference>
<evidence type="ECO:0000313" key="11">
    <source>
        <dbReference type="RefSeq" id="XP_033779534.1"/>
    </source>
</evidence>
<dbReference type="Gene3D" id="2.60.40.10">
    <property type="entry name" value="Immunoglobulins"/>
    <property type="match status" value="2"/>
</dbReference>
<dbReference type="InterPro" id="IPR003599">
    <property type="entry name" value="Ig_sub"/>
</dbReference>
<dbReference type="PROSITE" id="PS50835">
    <property type="entry name" value="IG_LIKE"/>
    <property type="match status" value="1"/>
</dbReference>
<dbReference type="SMART" id="SM00409">
    <property type="entry name" value="IG"/>
    <property type="match status" value="1"/>
</dbReference>
<evidence type="ECO:0000256" key="4">
    <source>
        <dbReference type="ARBA" id="ARBA00023136"/>
    </source>
</evidence>
<gene>
    <name evidence="11" type="primary">LOC117349915</name>
</gene>
<evidence type="ECO:0000256" key="6">
    <source>
        <dbReference type="ARBA" id="ARBA00023319"/>
    </source>
</evidence>
<evidence type="ECO:0000256" key="3">
    <source>
        <dbReference type="ARBA" id="ARBA00022989"/>
    </source>
</evidence>
<dbReference type="Pfam" id="PF07686">
    <property type="entry name" value="V-set"/>
    <property type="match status" value="1"/>
</dbReference>
<protein>
    <submittedName>
        <fullName evidence="11">Butyrophilin subfamily 1 member A1-like isoform X1</fullName>
    </submittedName>
</protein>
<dbReference type="InterPro" id="IPR050504">
    <property type="entry name" value="IgSF_BTN/MOG"/>
</dbReference>
<dbReference type="OrthoDB" id="9049620at2759"/>
<dbReference type="RefSeq" id="XP_033779534.1">
    <property type="nucleotide sequence ID" value="XM_033923643.1"/>
</dbReference>
<dbReference type="InterPro" id="IPR036179">
    <property type="entry name" value="Ig-like_dom_sf"/>
</dbReference>
<dbReference type="GeneID" id="117349915"/>
<evidence type="ECO:0000256" key="5">
    <source>
        <dbReference type="ARBA" id="ARBA00023157"/>
    </source>
</evidence>
<feature type="signal peptide" evidence="8">
    <location>
        <begin position="1"/>
        <end position="39"/>
    </location>
</feature>
<dbReference type="SMART" id="SM00406">
    <property type="entry name" value="IGv"/>
    <property type="match status" value="1"/>
</dbReference>
<proteinExistence type="predicted"/>
<dbReference type="AlphaFoldDB" id="A0A6P8P782"/>
<keyword evidence="2 7" id="KW-0812">Transmembrane</keyword>
<dbReference type="InterPro" id="IPR013106">
    <property type="entry name" value="Ig_V-set"/>
</dbReference>
<keyword evidence="8" id="KW-0732">Signal</keyword>
<keyword evidence="10" id="KW-1185">Reference proteome</keyword>
<keyword evidence="3 7" id="KW-1133">Transmembrane helix</keyword>
<dbReference type="Pfam" id="PF22705">
    <property type="entry name" value="C2-set_3"/>
    <property type="match status" value="1"/>
</dbReference>
<dbReference type="CDD" id="cd05713">
    <property type="entry name" value="IgV_MOG_like"/>
    <property type="match status" value="1"/>
</dbReference>
<keyword evidence="6" id="KW-0393">Immunoglobulin domain</keyword>
<organism evidence="10 11">
    <name type="scientific">Geotrypetes seraphini</name>
    <name type="common">Gaboon caecilian</name>
    <name type="synonym">Caecilia seraphini</name>
    <dbReference type="NCBI Taxonomy" id="260995"/>
    <lineage>
        <taxon>Eukaryota</taxon>
        <taxon>Metazoa</taxon>
        <taxon>Chordata</taxon>
        <taxon>Craniata</taxon>
        <taxon>Vertebrata</taxon>
        <taxon>Euteleostomi</taxon>
        <taxon>Amphibia</taxon>
        <taxon>Gymnophiona</taxon>
        <taxon>Geotrypetes</taxon>
    </lineage>
</organism>
<dbReference type="GO" id="GO:0050852">
    <property type="term" value="P:T cell receptor signaling pathway"/>
    <property type="evidence" value="ECO:0007669"/>
    <property type="project" value="TreeGrafter"/>
</dbReference>
<evidence type="ECO:0000259" key="9">
    <source>
        <dbReference type="PROSITE" id="PS50835"/>
    </source>
</evidence>
<evidence type="ECO:0000313" key="10">
    <source>
        <dbReference type="Proteomes" id="UP000515159"/>
    </source>
</evidence>
<dbReference type="GO" id="GO:0001817">
    <property type="term" value="P:regulation of cytokine production"/>
    <property type="evidence" value="ECO:0007669"/>
    <property type="project" value="TreeGrafter"/>
</dbReference>
<feature type="domain" description="Ig-like" evidence="9">
    <location>
        <begin position="23"/>
        <end position="153"/>
    </location>
</feature>
<evidence type="ECO:0000256" key="7">
    <source>
        <dbReference type="SAM" id="Phobius"/>
    </source>
</evidence>
<accession>A0A6P8P782</accession>
<dbReference type="InterPro" id="IPR053896">
    <property type="entry name" value="BTN3A2-like_Ig-C"/>
</dbReference>
<dbReference type="GO" id="GO:0005102">
    <property type="term" value="F:signaling receptor binding"/>
    <property type="evidence" value="ECO:0007669"/>
    <property type="project" value="TreeGrafter"/>
</dbReference>
<comment type="subcellular location">
    <subcellularLocation>
        <location evidence="1">Membrane</location>
    </subcellularLocation>
</comment>
<dbReference type="InParanoid" id="A0A6P8P782"/>
<keyword evidence="5" id="KW-1015">Disulfide bond</keyword>
<evidence type="ECO:0000256" key="8">
    <source>
        <dbReference type="SAM" id="SignalP"/>
    </source>
</evidence>
<dbReference type="PANTHER" id="PTHR24100">
    <property type="entry name" value="BUTYROPHILIN"/>
    <property type="match status" value="1"/>
</dbReference>
<evidence type="ECO:0000256" key="2">
    <source>
        <dbReference type="ARBA" id="ARBA00022692"/>
    </source>
</evidence>
<feature type="chain" id="PRO_5028358827" evidence="8">
    <location>
        <begin position="40"/>
        <end position="377"/>
    </location>
</feature>
<dbReference type="FunFam" id="2.60.40.10:FF:000183">
    <property type="entry name" value="Myelin-oligodendrocyte glycoprotein"/>
    <property type="match status" value="1"/>
</dbReference>
<dbReference type="SUPFAM" id="SSF48726">
    <property type="entry name" value="Immunoglobulin"/>
    <property type="match status" value="2"/>
</dbReference>
<dbReference type="InterPro" id="IPR013783">
    <property type="entry name" value="Ig-like_fold"/>
</dbReference>
<keyword evidence="4 7" id="KW-0472">Membrane</keyword>
<dbReference type="GO" id="GO:0009897">
    <property type="term" value="C:external side of plasma membrane"/>
    <property type="evidence" value="ECO:0007669"/>
    <property type="project" value="TreeGrafter"/>
</dbReference>
<name>A0A6P8P782_GEOSA</name>
<reference evidence="11" key="1">
    <citation type="submission" date="2025-08" db="UniProtKB">
        <authorList>
            <consortium name="RefSeq"/>
        </authorList>
    </citation>
    <scope>IDENTIFICATION</scope>
</reference>
<dbReference type="KEGG" id="gsh:117349915"/>
<sequence length="377" mass="43135">MWQQSPHSFLPGSPWRMCLSSLPGFILLWISHHFQTGNAVTEDFKVIGPDQPVVAVLGEDAVLPCNLIPASSAEDMRVRWYRTQFDSVVHLQENGVDQKQHQIPEYRGRTELLINHISNGSVLLRIRNITLSDEGNYTCFIRIDPHYKEATVELKVASLGHVSSISVNDHQDRGIMVLFESSGWYPEPEVTWRQEDGQSLMPASETETQEQNGLFKIKTSLHMRTNLHGKVSCHIRNTLLNQERELVISKADLFYQRVSRWVIFLIILLISVIILCGLLAVLGVYLLRKERQEKGKIVLFHPSIPPPPNLDSVFGDSQGMRGTAGWEQFTHGICYWNRWLELDLGLKRSWTGTWKKSPYIFPKRCSGFTLWNPAGYL</sequence>
<dbReference type="InterPro" id="IPR007110">
    <property type="entry name" value="Ig-like_dom"/>
</dbReference>